<dbReference type="AlphaFoldDB" id="X1T7H9"/>
<dbReference type="SUPFAM" id="SSF53335">
    <property type="entry name" value="S-adenosyl-L-methionine-dependent methyltransferases"/>
    <property type="match status" value="1"/>
</dbReference>
<accession>X1T7H9</accession>
<feature type="non-terminal residue" evidence="1">
    <location>
        <position position="72"/>
    </location>
</feature>
<comment type="caution">
    <text evidence="1">The sequence shown here is derived from an EMBL/GenBank/DDBJ whole genome shotgun (WGS) entry which is preliminary data.</text>
</comment>
<protein>
    <submittedName>
        <fullName evidence="1">Uncharacterized protein</fullName>
    </submittedName>
</protein>
<dbReference type="EMBL" id="BARW01016034">
    <property type="protein sequence ID" value="GAJ01323.1"/>
    <property type="molecule type" value="Genomic_DNA"/>
</dbReference>
<organism evidence="1">
    <name type="scientific">marine sediment metagenome</name>
    <dbReference type="NCBI Taxonomy" id="412755"/>
    <lineage>
        <taxon>unclassified sequences</taxon>
        <taxon>metagenomes</taxon>
        <taxon>ecological metagenomes</taxon>
    </lineage>
</organism>
<proteinExistence type="predicted"/>
<dbReference type="Gene3D" id="3.30.300.110">
    <property type="entry name" value="Met-10+ protein-like domains"/>
    <property type="match status" value="1"/>
</dbReference>
<name>X1T7H9_9ZZZZ</name>
<gene>
    <name evidence="1" type="ORF">S12H4_28005</name>
</gene>
<sequence>MKKISFEIIGHIMILRTEKPENQVLAFALSELKKRKNVKTIMLQTSKVNSVRRTRDLKYLIGEKNFETIHRE</sequence>
<dbReference type="InterPro" id="IPR029063">
    <property type="entry name" value="SAM-dependent_MTases_sf"/>
</dbReference>
<evidence type="ECO:0000313" key="1">
    <source>
        <dbReference type="EMBL" id="GAJ01323.1"/>
    </source>
</evidence>
<reference evidence="1" key="1">
    <citation type="journal article" date="2014" name="Front. Microbiol.">
        <title>High frequency of phylogenetically diverse reductive dehalogenase-homologous genes in deep subseafloor sedimentary metagenomes.</title>
        <authorList>
            <person name="Kawai M."/>
            <person name="Futagami T."/>
            <person name="Toyoda A."/>
            <person name="Takaki Y."/>
            <person name="Nishi S."/>
            <person name="Hori S."/>
            <person name="Arai W."/>
            <person name="Tsubouchi T."/>
            <person name="Morono Y."/>
            <person name="Uchiyama I."/>
            <person name="Ito T."/>
            <person name="Fujiyama A."/>
            <person name="Inagaki F."/>
            <person name="Takami H."/>
        </authorList>
    </citation>
    <scope>NUCLEOTIDE SEQUENCE</scope>
    <source>
        <strain evidence="1">Expedition CK06-06</strain>
    </source>
</reference>